<name>A0A1F5TLU4_9BACT</name>
<feature type="transmembrane region" description="Helical" evidence="5">
    <location>
        <begin position="101"/>
        <end position="120"/>
    </location>
</feature>
<evidence type="ECO:0000256" key="3">
    <source>
        <dbReference type="ARBA" id="ARBA00022989"/>
    </source>
</evidence>
<evidence type="ECO:0000256" key="1">
    <source>
        <dbReference type="ARBA" id="ARBA00004127"/>
    </source>
</evidence>
<protein>
    <recommendedName>
        <fullName evidence="8">VIT family protein</fullName>
    </recommendedName>
</protein>
<evidence type="ECO:0008006" key="8">
    <source>
        <dbReference type="Google" id="ProtNLM"/>
    </source>
</evidence>
<evidence type="ECO:0000313" key="7">
    <source>
        <dbReference type="Proteomes" id="UP000177579"/>
    </source>
</evidence>
<dbReference type="GO" id="GO:0012505">
    <property type="term" value="C:endomembrane system"/>
    <property type="evidence" value="ECO:0007669"/>
    <property type="project" value="UniProtKB-SubCell"/>
</dbReference>
<dbReference type="Proteomes" id="UP000177579">
    <property type="component" value="Unassembled WGS sequence"/>
</dbReference>
<dbReference type="InterPro" id="IPR008217">
    <property type="entry name" value="Ccc1_fam"/>
</dbReference>
<comment type="caution">
    <text evidence="6">The sequence shown here is derived from an EMBL/GenBank/DDBJ whole genome shotgun (WGS) entry which is preliminary data.</text>
</comment>
<evidence type="ECO:0000256" key="4">
    <source>
        <dbReference type="ARBA" id="ARBA00023136"/>
    </source>
</evidence>
<accession>A0A1F5TLU4</accession>
<feature type="transmembrane region" description="Helical" evidence="5">
    <location>
        <begin position="132"/>
        <end position="153"/>
    </location>
</feature>
<gene>
    <name evidence="6" type="ORF">A2531_01715</name>
</gene>
<feature type="transmembrane region" description="Helical" evidence="5">
    <location>
        <begin position="36"/>
        <end position="59"/>
    </location>
</feature>
<evidence type="ECO:0000256" key="5">
    <source>
        <dbReference type="SAM" id="Phobius"/>
    </source>
</evidence>
<dbReference type="EMBL" id="MFGO01000039">
    <property type="protein sequence ID" value="OGF39925.1"/>
    <property type="molecule type" value="Genomic_DNA"/>
</dbReference>
<dbReference type="GO" id="GO:0005384">
    <property type="term" value="F:manganese ion transmembrane transporter activity"/>
    <property type="evidence" value="ECO:0007669"/>
    <property type="project" value="InterPro"/>
</dbReference>
<comment type="subcellular location">
    <subcellularLocation>
        <location evidence="1">Endomembrane system</location>
        <topology evidence="1">Multi-pass membrane protein</topology>
    </subcellularLocation>
</comment>
<dbReference type="AlphaFoldDB" id="A0A1F5TLU4"/>
<proteinExistence type="predicted"/>
<reference evidence="6 7" key="1">
    <citation type="journal article" date="2016" name="Nat. Commun.">
        <title>Thousands of microbial genomes shed light on interconnected biogeochemical processes in an aquifer system.</title>
        <authorList>
            <person name="Anantharaman K."/>
            <person name="Brown C.T."/>
            <person name="Hug L.A."/>
            <person name="Sharon I."/>
            <person name="Castelle C.J."/>
            <person name="Probst A.J."/>
            <person name="Thomas B.C."/>
            <person name="Singh A."/>
            <person name="Wilkins M.J."/>
            <person name="Karaoz U."/>
            <person name="Brodie E.L."/>
            <person name="Williams K.H."/>
            <person name="Hubbard S.S."/>
            <person name="Banfield J.F."/>
        </authorList>
    </citation>
    <scope>NUCLEOTIDE SEQUENCE [LARGE SCALE GENOMIC DNA]</scope>
</reference>
<evidence type="ECO:0000313" key="6">
    <source>
        <dbReference type="EMBL" id="OGF39925.1"/>
    </source>
</evidence>
<feature type="transmembrane region" description="Helical" evidence="5">
    <location>
        <begin position="71"/>
        <end position="95"/>
    </location>
</feature>
<sequence>MNHSIKKGFSFGLTSGIITTLGLLVGLYSSTNSAKVVIGGVLVIALADALSDALGVHISEESENHHSEREIWEATISTFVAKFVFAGMFIVPVLLFSLTTAVVFSIVFGLFLIALFSCYLAKIQGINKRGVVTEHLLIAILVVVATYYIGVWVEKL</sequence>
<keyword evidence="4 5" id="KW-0472">Membrane</keyword>
<organism evidence="6 7">
    <name type="scientific">Candidatus Falkowbacteria bacterium RIFOXYD2_FULL_34_120</name>
    <dbReference type="NCBI Taxonomy" id="1798007"/>
    <lineage>
        <taxon>Bacteria</taxon>
        <taxon>Candidatus Falkowiibacteriota</taxon>
    </lineage>
</organism>
<dbReference type="Pfam" id="PF01988">
    <property type="entry name" value="VIT1"/>
    <property type="match status" value="1"/>
</dbReference>
<dbReference type="GO" id="GO:0030026">
    <property type="term" value="P:intracellular manganese ion homeostasis"/>
    <property type="evidence" value="ECO:0007669"/>
    <property type="project" value="InterPro"/>
</dbReference>
<keyword evidence="3 5" id="KW-1133">Transmembrane helix</keyword>
<evidence type="ECO:0000256" key="2">
    <source>
        <dbReference type="ARBA" id="ARBA00022692"/>
    </source>
</evidence>
<keyword evidence="2 5" id="KW-0812">Transmembrane</keyword>
<feature type="transmembrane region" description="Helical" evidence="5">
    <location>
        <begin position="9"/>
        <end position="30"/>
    </location>
</feature>